<keyword evidence="2" id="KW-1185">Reference proteome</keyword>
<comment type="caution">
    <text evidence="1">The sequence shown here is derived from an EMBL/GenBank/DDBJ whole genome shotgun (WGS) entry which is preliminary data.</text>
</comment>
<protein>
    <submittedName>
        <fullName evidence="1">Uncharacterized protein</fullName>
    </submittedName>
</protein>
<organism evidence="1 2">
    <name type="scientific">Brassica rapa subsp. trilocularis</name>
    <dbReference type="NCBI Taxonomy" id="1813537"/>
    <lineage>
        <taxon>Eukaryota</taxon>
        <taxon>Viridiplantae</taxon>
        <taxon>Streptophyta</taxon>
        <taxon>Embryophyta</taxon>
        <taxon>Tracheophyta</taxon>
        <taxon>Spermatophyta</taxon>
        <taxon>Magnoliopsida</taxon>
        <taxon>eudicotyledons</taxon>
        <taxon>Gunneridae</taxon>
        <taxon>Pentapetalae</taxon>
        <taxon>rosids</taxon>
        <taxon>malvids</taxon>
        <taxon>Brassicales</taxon>
        <taxon>Brassicaceae</taxon>
        <taxon>Brassiceae</taxon>
        <taxon>Brassica</taxon>
    </lineage>
</organism>
<accession>A0ABQ7MJ51</accession>
<evidence type="ECO:0000313" key="2">
    <source>
        <dbReference type="Proteomes" id="UP000823674"/>
    </source>
</evidence>
<dbReference type="EMBL" id="JADBGQ010000005">
    <property type="protein sequence ID" value="KAG5397604.1"/>
    <property type="molecule type" value="Genomic_DNA"/>
</dbReference>
<sequence>MYHKPKRIESLVDALDPKKAEILHYLSENDYDGDCDGDEARDLGLDVFQFRGFGISRDIGFNGSQEGFVLHQIEGFGEYPKRRQINESCGFEVNLWARWGARMVRRITSRS</sequence>
<name>A0ABQ7MJ51_BRACM</name>
<gene>
    <name evidence="1" type="primary">A05p030820.1_BraROA</name>
    <name evidence="1" type="ORF">IGI04_019418</name>
</gene>
<proteinExistence type="predicted"/>
<evidence type="ECO:0000313" key="1">
    <source>
        <dbReference type="EMBL" id="KAG5397604.1"/>
    </source>
</evidence>
<reference evidence="1 2" key="1">
    <citation type="submission" date="2021-03" db="EMBL/GenBank/DDBJ databases">
        <authorList>
            <person name="King G.J."/>
            <person name="Bancroft I."/>
            <person name="Baten A."/>
            <person name="Bloomfield J."/>
            <person name="Borpatragohain P."/>
            <person name="He Z."/>
            <person name="Irish N."/>
            <person name="Irwin J."/>
            <person name="Liu K."/>
            <person name="Mauleon R.P."/>
            <person name="Moore J."/>
            <person name="Morris R."/>
            <person name="Ostergaard L."/>
            <person name="Wang B."/>
            <person name="Wells R."/>
        </authorList>
    </citation>
    <scope>NUCLEOTIDE SEQUENCE [LARGE SCALE GENOMIC DNA]</scope>
    <source>
        <strain evidence="1">R-o-18</strain>
        <tissue evidence="1">Leaf</tissue>
    </source>
</reference>
<dbReference type="Proteomes" id="UP000823674">
    <property type="component" value="Chromosome A05"/>
</dbReference>